<comment type="function">
    <text evidence="14">Complex I functions in the transfer of electrons from NADH to the respiratory chain. Accessory subunit of the mitochondrial membrane respiratory chain NADH dehydrogenase (Complex I), that is believed not to be involved in catalysis.</text>
</comment>
<dbReference type="KEGG" id="nve:5511822"/>
<comment type="similarity">
    <text evidence="2 14">Belongs to the complex I NDUFA13 subunit family.</text>
</comment>
<dbReference type="eggNOG" id="KOG3300">
    <property type="taxonomic scope" value="Eukaryota"/>
</dbReference>
<evidence type="ECO:0000256" key="12">
    <source>
        <dbReference type="ARBA" id="ARBA00045908"/>
    </source>
</evidence>
<reference evidence="15 16" key="1">
    <citation type="journal article" date="2007" name="Science">
        <title>Sea anemone genome reveals ancestral eumetazoan gene repertoire and genomic organization.</title>
        <authorList>
            <person name="Putnam N.H."/>
            <person name="Srivastava M."/>
            <person name="Hellsten U."/>
            <person name="Dirks B."/>
            <person name="Chapman J."/>
            <person name="Salamov A."/>
            <person name="Terry A."/>
            <person name="Shapiro H."/>
            <person name="Lindquist E."/>
            <person name="Kapitonov V.V."/>
            <person name="Jurka J."/>
            <person name="Genikhovich G."/>
            <person name="Grigoriev I.V."/>
            <person name="Lucas S.M."/>
            <person name="Steele R.E."/>
            <person name="Finnerty J.R."/>
            <person name="Technau U."/>
            <person name="Martindale M.Q."/>
            <person name="Rokhsar D.S."/>
        </authorList>
    </citation>
    <scope>NUCLEOTIDE SEQUENCE [LARGE SCALE GENOMIC DNA]</scope>
    <source>
        <strain evidence="16">CH2 X CH6</strain>
    </source>
</reference>
<evidence type="ECO:0000256" key="7">
    <source>
        <dbReference type="ARBA" id="ARBA00022792"/>
    </source>
</evidence>
<evidence type="ECO:0000256" key="8">
    <source>
        <dbReference type="ARBA" id="ARBA00022982"/>
    </source>
</evidence>
<evidence type="ECO:0000256" key="6">
    <source>
        <dbReference type="ARBA" id="ARBA00022692"/>
    </source>
</evidence>
<dbReference type="EMBL" id="DS469596">
    <property type="protein sequence ID" value="EDO40111.1"/>
    <property type="molecule type" value="Genomic_DNA"/>
</dbReference>
<organism evidence="15 16">
    <name type="scientific">Nematostella vectensis</name>
    <name type="common">Starlet sea anemone</name>
    <dbReference type="NCBI Taxonomy" id="45351"/>
    <lineage>
        <taxon>Eukaryota</taxon>
        <taxon>Metazoa</taxon>
        <taxon>Cnidaria</taxon>
        <taxon>Anthozoa</taxon>
        <taxon>Hexacorallia</taxon>
        <taxon>Actiniaria</taxon>
        <taxon>Edwardsiidae</taxon>
        <taxon>Nematostella</taxon>
    </lineage>
</organism>
<sequence>MATIKQELPPKGGYAPLGFTKNLPKRGVSGWLTILGGAAVMTGGFAMVIRGNRQRCELRKEQLQARIALLPLLQAESDRRVLRGLKENEELEALIMKDVKGWNVGESVYHTNKWVTPMPEQVL</sequence>
<keyword evidence="10 14" id="KW-0496">Mitochondrion</keyword>
<dbReference type="GO" id="GO:0005743">
    <property type="term" value="C:mitochondrial inner membrane"/>
    <property type="evidence" value="ECO:0007669"/>
    <property type="project" value="UniProtKB-SubCell"/>
</dbReference>
<evidence type="ECO:0000256" key="2">
    <source>
        <dbReference type="ARBA" id="ARBA00007312"/>
    </source>
</evidence>
<dbReference type="AlphaFoldDB" id="A7S864"/>
<proteinExistence type="inferred from homology"/>
<dbReference type="PANTHER" id="PTHR12966:SF0">
    <property type="entry name" value="NADH DEHYDROGENASE [UBIQUINONE] 1 ALPHA SUBCOMPLEX SUBUNIT 13"/>
    <property type="match status" value="1"/>
</dbReference>
<evidence type="ECO:0000256" key="9">
    <source>
        <dbReference type="ARBA" id="ARBA00022989"/>
    </source>
</evidence>
<evidence type="ECO:0000313" key="16">
    <source>
        <dbReference type="Proteomes" id="UP000001593"/>
    </source>
</evidence>
<name>A7S864_NEMVE</name>
<dbReference type="Proteomes" id="UP000001593">
    <property type="component" value="Unassembled WGS sequence"/>
</dbReference>
<keyword evidence="16" id="KW-1185">Reference proteome</keyword>
<dbReference type="OMA" id="LLFGHWG"/>
<keyword evidence="9 14" id="KW-1133">Transmembrane helix</keyword>
<evidence type="ECO:0000256" key="1">
    <source>
        <dbReference type="ARBA" id="ARBA00004298"/>
    </source>
</evidence>
<keyword evidence="8 14" id="KW-0249">Electron transport</keyword>
<accession>A7S864</accession>
<dbReference type="InParanoid" id="A7S864"/>
<dbReference type="PANTHER" id="PTHR12966">
    <property type="entry name" value="NADH DEHYDROGENASE UBIQUINONE 1 ALPHA SUBCOMPLEX SUBUNIT 13"/>
    <property type="match status" value="1"/>
</dbReference>
<dbReference type="GO" id="GO:0045271">
    <property type="term" value="C:respiratory chain complex I"/>
    <property type="evidence" value="ECO:0000318"/>
    <property type="project" value="GO_Central"/>
</dbReference>
<feature type="transmembrane region" description="Helical" evidence="14">
    <location>
        <begin position="28"/>
        <end position="49"/>
    </location>
</feature>
<dbReference type="STRING" id="45351.A7S864"/>
<dbReference type="OrthoDB" id="3308at2759"/>
<protein>
    <recommendedName>
        <fullName evidence="3 14">NADH dehydrogenase [ubiquinone] 1 alpha subcomplex subunit 13</fullName>
    </recommendedName>
</protein>
<evidence type="ECO:0000256" key="13">
    <source>
        <dbReference type="ARBA" id="ARBA00046797"/>
    </source>
</evidence>
<keyword evidence="11 14" id="KW-0472">Membrane</keyword>
<keyword evidence="5 14" id="KW-0679">Respiratory chain</keyword>
<dbReference type="Pfam" id="PF06212">
    <property type="entry name" value="GRIM-19"/>
    <property type="match status" value="1"/>
</dbReference>
<evidence type="ECO:0000313" key="15">
    <source>
        <dbReference type="EMBL" id="EDO40111.1"/>
    </source>
</evidence>
<evidence type="ECO:0000256" key="11">
    <source>
        <dbReference type="ARBA" id="ARBA00023136"/>
    </source>
</evidence>
<evidence type="ECO:0000256" key="14">
    <source>
        <dbReference type="RuleBase" id="RU368034"/>
    </source>
</evidence>
<comment type="subunit">
    <text evidence="13">Complex I is composed of 45 different subunits. Interacts with CARD15, but not with CARD4. Interacts with STAT3, but not with STAT1, STAT2 and STAT5A. Interacts with OLFM4.</text>
</comment>
<dbReference type="HOGENOM" id="CLU_119720_1_0_1"/>
<comment type="function">
    <text evidence="12">Accessory subunit of the mitochondrial membrane respiratory chain NADH dehydrogenase (Complex I), that is believed not to be involved in catalysis. Complex I functions in the transfer of electrons from NADH to the respiratory chain. The immediate electron acceptor for the enzyme is believed to be ubiquinone. Involved in the interferon/all-trans-retinoic acid (IFN/RA) induced cell death. This apoptotic activity is inhibited by interaction with viral IRF1. Prevents the transactivation of STAT3 target genes. May play a role in CARD15-mediated innate mucosal responses and serve to regulate intestinal epithelial cell responses to microbes.</text>
</comment>
<keyword evidence="4 14" id="KW-0813">Transport</keyword>
<evidence type="ECO:0000256" key="10">
    <source>
        <dbReference type="ARBA" id="ARBA00023128"/>
    </source>
</evidence>
<dbReference type="InterPro" id="IPR009346">
    <property type="entry name" value="GRIM-19"/>
</dbReference>
<dbReference type="PhylomeDB" id="A7S864"/>
<gene>
    <name evidence="15" type="ORF">NEMVEDRAFT_v1g108313</name>
</gene>
<comment type="subcellular location">
    <subcellularLocation>
        <location evidence="1 14">Mitochondrion inner membrane</location>
        <topology evidence="1 14">Single-pass membrane protein</topology>
        <orientation evidence="1 14">Matrix side</orientation>
    </subcellularLocation>
</comment>
<keyword evidence="7 14" id="KW-0999">Mitochondrion inner membrane</keyword>
<evidence type="ECO:0000256" key="4">
    <source>
        <dbReference type="ARBA" id="ARBA00022448"/>
    </source>
</evidence>
<evidence type="ECO:0000256" key="3">
    <source>
        <dbReference type="ARBA" id="ARBA00018192"/>
    </source>
</evidence>
<keyword evidence="6 14" id="KW-0812">Transmembrane</keyword>
<evidence type="ECO:0000256" key="5">
    <source>
        <dbReference type="ARBA" id="ARBA00022660"/>
    </source>
</evidence>